<name>A0AAV7LLP7_PLEWA</name>
<dbReference type="EMBL" id="JANPWB010000015">
    <property type="protein sequence ID" value="KAJ1091972.1"/>
    <property type="molecule type" value="Genomic_DNA"/>
</dbReference>
<feature type="region of interest" description="Disordered" evidence="1">
    <location>
        <begin position="51"/>
        <end position="80"/>
    </location>
</feature>
<evidence type="ECO:0000313" key="3">
    <source>
        <dbReference type="Proteomes" id="UP001066276"/>
    </source>
</evidence>
<reference evidence="2" key="1">
    <citation type="journal article" date="2022" name="bioRxiv">
        <title>Sequencing and chromosome-scale assembly of the giantPleurodeles waltlgenome.</title>
        <authorList>
            <person name="Brown T."/>
            <person name="Elewa A."/>
            <person name="Iarovenko S."/>
            <person name="Subramanian E."/>
            <person name="Araus A.J."/>
            <person name="Petzold A."/>
            <person name="Susuki M."/>
            <person name="Suzuki K.-i.T."/>
            <person name="Hayashi T."/>
            <person name="Toyoda A."/>
            <person name="Oliveira C."/>
            <person name="Osipova E."/>
            <person name="Leigh N.D."/>
            <person name="Simon A."/>
            <person name="Yun M.H."/>
        </authorList>
    </citation>
    <scope>NUCLEOTIDE SEQUENCE</scope>
    <source>
        <strain evidence="2">20211129_DDA</strain>
        <tissue evidence="2">Liver</tissue>
    </source>
</reference>
<gene>
    <name evidence="2" type="ORF">NDU88_005086</name>
</gene>
<keyword evidence="3" id="KW-1185">Reference proteome</keyword>
<evidence type="ECO:0000256" key="1">
    <source>
        <dbReference type="SAM" id="MobiDB-lite"/>
    </source>
</evidence>
<protein>
    <submittedName>
        <fullName evidence="2">Uncharacterized protein</fullName>
    </submittedName>
</protein>
<proteinExistence type="predicted"/>
<accession>A0AAV7LLP7</accession>
<sequence length="80" mass="8192">MHCLELGAVCCLHSGSNCSGSLRGAPDTQRPAAVIDCRHGWSPLGLVCSDSKGGEGPSSPLRRAGDAEACDVDPDCPLLD</sequence>
<dbReference type="Proteomes" id="UP001066276">
    <property type="component" value="Chromosome 11"/>
</dbReference>
<dbReference type="AlphaFoldDB" id="A0AAV7LLP7"/>
<evidence type="ECO:0000313" key="2">
    <source>
        <dbReference type="EMBL" id="KAJ1091972.1"/>
    </source>
</evidence>
<comment type="caution">
    <text evidence="2">The sequence shown here is derived from an EMBL/GenBank/DDBJ whole genome shotgun (WGS) entry which is preliminary data.</text>
</comment>
<organism evidence="2 3">
    <name type="scientific">Pleurodeles waltl</name>
    <name type="common">Iberian ribbed newt</name>
    <dbReference type="NCBI Taxonomy" id="8319"/>
    <lineage>
        <taxon>Eukaryota</taxon>
        <taxon>Metazoa</taxon>
        <taxon>Chordata</taxon>
        <taxon>Craniata</taxon>
        <taxon>Vertebrata</taxon>
        <taxon>Euteleostomi</taxon>
        <taxon>Amphibia</taxon>
        <taxon>Batrachia</taxon>
        <taxon>Caudata</taxon>
        <taxon>Salamandroidea</taxon>
        <taxon>Salamandridae</taxon>
        <taxon>Pleurodelinae</taxon>
        <taxon>Pleurodeles</taxon>
    </lineage>
</organism>